<comment type="caution">
    <text evidence="1">The sequence shown here is derived from an EMBL/GenBank/DDBJ whole genome shotgun (WGS) entry which is preliminary data.</text>
</comment>
<keyword evidence="2" id="KW-1185">Reference proteome</keyword>
<evidence type="ECO:0000313" key="1">
    <source>
        <dbReference type="EMBL" id="GEM38887.1"/>
    </source>
</evidence>
<proteinExistence type="predicted"/>
<dbReference type="AlphaFoldDB" id="A0A511MFM7"/>
<dbReference type="Proteomes" id="UP000321424">
    <property type="component" value="Unassembled WGS sequence"/>
</dbReference>
<sequence length="175" mass="19832">MRLWTLQAPEVIAAVRANGSYRASWELISPNLRPGFGILAAEMARRGIDCGDAPPVWCWPGRGLRRSVVRRTANSLLGDHEWAHGRWLLKLDVPDELTLATSYAVWNDYLGYTCGFLDGPEQMDWTGRLTSEWDELQVTIPELRREWIVRAKPYPPDADTAARIAADPLLREFGK</sequence>
<organism evidence="1 2">
    <name type="scientific">Nocardia ninae NBRC 108245</name>
    <dbReference type="NCBI Taxonomy" id="1210091"/>
    <lineage>
        <taxon>Bacteria</taxon>
        <taxon>Bacillati</taxon>
        <taxon>Actinomycetota</taxon>
        <taxon>Actinomycetes</taxon>
        <taxon>Mycobacteriales</taxon>
        <taxon>Nocardiaceae</taxon>
        <taxon>Nocardia</taxon>
    </lineage>
</organism>
<dbReference type="EMBL" id="BJXA01000020">
    <property type="protein sequence ID" value="GEM38887.1"/>
    <property type="molecule type" value="Genomic_DNA"/>
</dbReference>
<protein>
    <recommendedName>
        <fullName evidence="3">DUF3841 domain-containing protein</fullName>
    </recommendedName>
</protein>
<name>A0A511MFM7_9NOCA</name>
<gene>
    <name evidence="1" type="ORF">NN4_34060</name>
</gene>
<dbReference type="OrthoDB" id="4548496at2"/>
<dbReference type="RefSeq" id="WP_147131779.1">
    <property type="nucleotide sequence ID" value="NZ_BJXA01000020.1"/>
</dbReference>
<evidence type="ECO:0000313" key="2">
    <source>
        <dbReference type="Proteomes" id="UP000321424"/>
    </source>
</evidence>
<evidence type="ECO:0008006" key="3">
    <source>
        <dbReference type="Google" id="ProtNLM"/>
    </source>
</evidence>
<accession>A0A511MFM7</accession>
<reference evidence="1 2" key="1">
    <citation type="submission" date="2019-07" db="EMBL/GenBank/DDBJ databases">
        <title>Whole genome shotgun sequence of Nocardia ninae NBRC 108245.</title>
        <authorList>
            <person name="Hosoyama A."/>
            <person name="Uohara A."/>
            <person name="Ohji S."/>
            <person name="Ichikawa N."/>
        </authorList>
    </citation>
    <scope>NUCLEOTIDE SEQUENCE [LARGE SCALE GENOMIC DNA]</scope>
    <source>
        <strain evidence="1 2">NBRC 108245</strain>
    </source>
</reference>